<dbReference type="EMBL" id="BQNB010021494">
    <property type="protein sequence ID" value="GJU06988.1"/>
    <property type="molecule type" value="Genomic_DNA"/>
</dbReference>
<name>A0ABQ5J5V2_9ASTR</name>
<gene>
    <name evidence="1" type="ORF">Tco_1123418</name>
</gene>
<reference evidence="1" key="1">
    <citation type="journal article" date="2022" name="Int. J. Mol. Sci.">
        <title>Draft Genome of Tanacetum Coccineum: Genomic Comparison of Closely Related Tanacetum-Family Plants.</title>
        <authorList>
            <person name="Yamashiro T."/>
            <person name="Shiraishi A."/>
            <person name="Nakayama K."/>
            <person name="Satake H."/>
        </authorList>
    </citation>
    <scope>NUCLEOTIDE SEQUENCE</scope>
</reference>
<dbReference type="Proteomes" id="UP001151760">
    <property type="component" value="Unassembled WGS sequence"/>
</dbReference>
<reference evidence="1" key="2">
    <citation type="submission" date="2022-01" db="EMBL/GenBank/DDBJ databases">
        <authorList>
            <person name="Yamashiro T."/>
            <person name="Shiraishi A."/>
            <person name="Satake H."/>
            <person name="Nakayama K."/>
        </authorList>
    </citation>
    <scope>NUCLEOTIDE SEQUENCE</scope>
</reference>
<keyword evidence="2" id="KW-1185">Reference proteome</keyword>
<sequence>MDLETNQSNDVAKLPLLKQGDYDMWKIKIEQFFQIQDYALWEVIENGNSFKPTTRVTTNEDGSSTSTTTTVLVTTDVDPTP</sequence>
<organism evidence="1 2">
    <name type="scientific">Tanacetum coccineum</name>
    <dbReference type="NCBI Taxonomy" id="301880"/>
    <lineage>
        <taxon>Eukaryota</taxon>
        <taxon>Viridiplantae</taxon>
        <taxon>Streptophyta</taxon>
        <taxon>Embryophyta</taxon>
        <taxon>Tracheophyta</taxon>
        <taxon>Spermatophyta</taxon>
        <taxon>Magnoliopsida</taxon>
        <taxon>eudicotyledons</taxon>
        <taxon>Gunneridae</taxon>
        <taxon>Pentapetalae</taxon>
        <taxon>asterids</taxon>
        <taxon>campanulids</taxon>
        <taxon>Asterales</taxon>
        <taxon>Asteraceae</taxon>
        <taxon>Asteroideae</taxon>
        <taxon>Anthemideae</taxon>
        <taxon>Anthemidinae</taxon>
        <taxon>Tanacetum</taxon>
    </lineage>
</organism>
<evidence type="ECO:0000313" key="1">
    <source>
        <dbReference type="EMBL" id="GJU06988.1"/>
    </source>
</evidence>
<comment type="caution">
    <text evidence="1">The sequence shown here is derived from an EMBL/GenBank/DDBJ whole genome shotgun (WGS) entry which is preliminary data.</text>
</comment>
<accession>A0ABQ5J5V2</accession>
<proteinExistence type="predicted"/>
<protein>
    <submittedName>
        <fullName evidence="1">Uncharacterized protein</fullName>
    </submittedName>
</protein>
<evidence type="ECO:0000313" key="2">
    <source>
        <dbReference type="Proteomes" id="UP001151760"/>
    </source>
</evidence>